<protein>
    <submittedName>
        <fullName evidence="1">Uncharacterized protein</fullName>
    </submittedName>
</protein>
<evidence type="ECO:0000313" key="2">
    <source>
        <dbReference type="Proteomes" id="UP000676336"/>
    </source>
</evidence>
<feature type="non-terminal residue" evidence="1">
    <location>
        <position position="1"/>
    </location>
</feature>
<gene>
    <name evidence="1" type="ORF">SMN809_LOCUS51941</name>
</gene>
<name>A0A8S3CU25_9BILA</name>
<comment type="caution">
    <text evidence="1">The sequence shown here is derived from an EMBL/GenBank/DDBJ whole genome shotgun (WGS) entry which is preliminary data.</text>
</comment>
<organism evidence="1 2">
    <name type="scientific">Rotaria magnacalcarata</name>
    <dbReference type="NCBI Taxonomy" id="392030"/>
    <lineage>
        <taxon>Eukaryota</taxon>
        <taxon>Metazoa</taxon>
        <taxon>Spiralia</taxon>
        <taxon>Gnathifera</taxon>
        <taxon>Rotifera</taxon>
        <taxon>Eurotatoria</taxon>
        <taxon>Bdelloidea</taxon>
        <taxon>Philodinida</taxon>
        <taxon>Philodinidae</taxon>
        <taxon>Rotaria</taxon>
    </lineage>
</organism>
<dbReference type="Proteomes" id="UP000676336">
    <property type="component" value="Unassembled WGS sequence"/>
</dbReference>
<proteinExistence type="predicted"/>
<sequence>IVIAVHGYEDDRGVFIVKDYCFKDFSIPKTLSPPKENK</sequence>
<evidence type="ECO:0000313" key="1">
    <source>
        <dbReference type="EMBL" id="CAF4905167.1"/>
    </source>
</evidence>
<dbReference type="EMBL" id="CAJOBI010175302">
    <property type="protein sequence ID" value="CAF4905167.1"/>
    <property type="molecule type" value="Genomic_DNA"/>
</dbReference>
<dbReference type="AlphaFoldDB" id="A0A8S3CU25"/>
<accession>A0A8S3CU25</accession>
<reference evidence="1" key="1">
    <citation type="submission" date="2021-02" db="EMBL/GenBank/DDBJ databases">
        <authorList>
            <person name="Nowell W R."/>
        </authorList>
    </citation>
    <scope>NUCLEOTIDE SEQUENCE</scope>
</reference>